<evidence type="ECO:0000259" key="1">
    <source>
        <dbReference type="Pfam" id="PF18962"/>
    </source>
</evidence>
<proteinExistence type="predicted"/>
<dbReference type="Pfam" id="PF18962">
    <property type="entry name" value="Por_Secre_tail"/>
    <property type="match status" value="1"/>
</dbReference>
<reference evidence="2" key="1">
    <citation type="submission" date="2018-05" db="EMBL/GenBank/DDBJ databases">
        <authorList>
            <person name="Lanie J.A."/>
            <person name="Ng W.-L."/>
            <person name="Kazmierczak K.M."/>
            <person name="Andrzejewski T.M."/>
            <person name="Davidsen T.M."/>
            <person name="Wayne K.J."/>
            <person name="Tettelin H."/>
            <person name="Glass J.I."/>
            <person name="Rusch D."/>
            <person name="Podicherti R."/>
            <person name="Tsui H.-C.T."/>
            <person name="Winkler M.E."/>
        </authorList>
    </citation>
    <scope>NUCLEOTIDE SEQUENCE</scope>
</reference>
<feature type="non-terminal residue" evidence="2">
    <location>
        <position position="1"/>
    </location>
</feature>
<feature type="domain" description="Secretion system C-terminal sorting" evidence="1">
    <location>
        <begin position="165"/>
        <end position="233"/>
    </location>
</feature>
<dbReference type="EMBL" id="UINC01113560">
    <property type="protein sequence ID" value="SVC83253.1"/>
    <property type="molecule type" value="Genomic_DNA"/>
</dbReference>
<gene>
    <name evidence="2" type="ORF">METZ01_LOCUS336107</name>
</gene>
<dbReference type="NCBIfam" id="TIGR04183">
    <property type="entry name" value="Por_Secre_tail"/>
    <property type="match status" value="1"/>
</dbReference>
<accession>A0A382QCJ2</accession>
<dbReference type="InterPro" id="IPR026444">
    <property type="entry name" value="Secre_tail"/>
</dbReference>
<evidence type="ECO:0000313" key="2">
    <source>
        <dbReference type="EMBL" id="SVC83253.1"/>
    </source>
</evidence>
<name>A0A382QCJ2_9ZZZZ</name>
<dbReference type="AlphaFoldDB" id="A0A382QCJ2"/>
<protein>
    <recommendedName>
        <fullName evidence="1">Secretion system C-terminal sorting domain-containing protein</fullName>
    </recommendedName>
</protein>
<sequence length="235" mass="26006">VKIKALILSLLSCLFVVNANSQNSSINISFGHDGISIPDTVTMGDTIWFSCWVVNRGEDVLAENILLKAARYDANLGLVNSRTIGGQGPNFIYPEDSIGFVPGFLFEVVTSTYYLIGDNIVVIWPKADVPSAISQTNQYSYNNLHVLSNSNSSSISEKFGQKQYIYPQPATDKLYFNSPELITSVKIFNILGKQVLSFKSPESSIAINNLAEGLYLVKIRTKKGEKKTQKLIIKR</sequence>
<organism evidence="2">
    <name type="scientific">marine metagenome</name>
    <dbReference type="NCBI Taxonomy" id="408172"/>
    <lineage>
        <taxon>unclassified sequences</taxon>
        <taxon>metagenomes</taxon>
        <taxon>ecological metagenomes</taxon>
    </lineage>
</organism>